<name>A0A3A4N0I4_ABYX5</name>
<accession>A0A3A4N0I4</accession>
<evidence type="ECO:0000313" key="1">
    <source>
        <dbReference type="EMBL" id="RJP15673.1"/>
    </source>
</evidence>
<gene>
    <name evidence="1" type="ORF">C4520_19820</name>
</gene>
<reference evidence="1 2" key="1">
    <citation type="journal article" date="2017" name="ISME J.">
        <title>Energy and carbon metabolisms in a deep terrestrial subsurface fluid microbial community.</title>
        <authorList>
            <person name="Momper L."/>
            <person name="Jungbluth S.P."/>
            <person name="Lee M.D."/>
            <person name="Amend J.P."/>
        </authorList>
    </citation>
    <scope>NUCLEOTIDE SEQUENCE [LARGE SCALE GENOMIC DNA]</scope>
    <source>
        <strain evidence="1">SURF_5</strain>
    </source>
</reference>
<sequence length="73" mass="8414">MLHKALVLILLAVLIGLVAWDISTRASAPETRIDSSNFKWVSCPSCERMFYVEKNQRRGWCPYDGFQFDFSTP</sequence>
<organism evidence="1 2">
    <name type="scientific">Abyssobacteria bacterium (strain SURF_5)</name>
    <dbReference type="NCBI Taxonomy" id="2093360"/>
    <lineage>
        <taxon>Bacteria</taxon>
        <taxon>Pseudomonadati</taxon>
        <taxon>Candidatus Hydrogenedentota</taxon>
        <taxon>Candidatus Abyssobacteria</taxon>
    </lineage>
</organism>
<protein>
    <submittedName>
        <fullName evidence="1">Uncharacterized protein</fullName>
    </submittedName>
</protein>
<proteinExistence type="predicted"/>
<evidence type="ECO:0000313" key="2">
    <source>
        <dbReference type="Proteomes" id="UP000265882"/>
    </source>
</evidence>
<dbReference type="AlphaFoldDB" id="A0A3A4N0I4"/>
<dbReference type="Proteomes" id="UP000265882">
    <property type="component" value="Unassembled WGS sequence"/>
</dbReference>
<comment type="caution">
    <text evidence="1">The sequence shown here is derived from an EMBL/GenBank/DDBJ whole genome shotgun (WGS) entry which is preliminary data.</text>
</comment>
<dbReference type="EMBL" id="QZKU01000131">
    <property type="protein sequence ID" value="RJP15673.1"/>
    <property type="molecule type" value="Genomic_DNA"/>
</dbReference>